<keyword evidence="3" id="KW-1185">Reference proteome</keyword>
<evidence type="ECO:0008006" key="4">
    <source>
        <dbReference type="Google" id="ProtNLM"/>
    </source>
</evidence>
<accession>A0A549T7S5</accession>
<dbReference type="InterPro" id="IPR038696">
    <property type="entry name" value="IalB_sf"/>
</dbReference>
<protein>
    <recommendedName>
        <fullName evidence="4">Invasion associated locus B family protein</fullName>
    </recommendedName>
</protein>
<proteinExistence type="predicted"/>
<organism evidence="2 3">
    <name type="scientific">Rhizobium straminoryzae</name>
    <dbReference type="NCBI Taxonomy" id="1387186"/>
    <lineage>
        <taxon>Bacteria</taxon>
        <taxon>Pseudomonadati</taxon>
        <taxon>Pseudomonadota</taxon>
        <taxon>Alphaproteobacteria</taxon>
        <taxon>Hyphomicrobiales</taxon>
        <taxon>Rhizobiaceae</taxon>
        <taxon>Rhizobium/Agrobacterium group</taxon>
        <taxon>Rhizobium</taxon>
    </lineage>
</organism>
<sequence length="293" mass="30541">MAATPLLSTASTAGQLFWASRTDDQGRGDGHGSRTLPFHRNGLCATANMKLIPRSEDVVSTNAFRLKSLSTAFAVSVTLGVAIPLMAHAAGTGDKPKAADTAAPAAASQAAAPTSTPSQPADAAQKGKDGAAPGTVQSGPKVTVQQHGDWLLECYDPAINNVNCQIKQRIAQKDTDRNILVMSIAFDPKAKSNVIQYVLPLDFLLTPGVSVEVGSYQSTAGVNRCSVQGCFVEGTTDDAFIKALQGSKDGGRVVIVSRTGQKVGIGFSAAGFSKAYDEMVKENTRMATQQPKG</sequence>
<evidence type="ECO:0000256" key="1">
    <source>
        <dbReference type="SAM" id="MobiDB-lite"/>
    </source>
</evidence>
<reference evidence="2 3" key="1">
    <citation type="submission" date="2019-07" db="EMBL/GenBank/DDBJ databases">
        <title>Ln-dependent methylotrophs.</title>
        <authorList>
            <person name="Tani A."/>
        </authorList>
    </citation>
    <scope>NUCLEOTIDE SEQUENCE [LARGE SCALE GENOMIC DNA]</scope>
    <source>
        <strain evidence="2 3">SM12</strain>
    </source>
</reference>
<name>A0A549T7S5_9HYPH</name>
<evidence type="ECO:0000313" key="2">
    <source>
        <dbReference type="EMBL" id="TRL37921.1"/>
    </source>
</evidence>
<feature type="compositionally biased region" description="Low complexity" evidence="1">
    <location>
        <begin position="99"/>
        <end position="124"/>
    </location>
</feature>
<gene>
    <name evidence="2" type="ORF">FNA46_14210</name>
</gene>
<dbReference type="Proteomes" id="UP000316801">
    <property type="component" value="Unassembled WGS sequence"/>
</dbReference>
<dbReference type="InterPro" id="IPR010642">
    <property type="entry name" value="Invasion_prot_B"/>
</dbReference>
<dbReference type="Pfam" id="PF06776">
    <property type="entry name" value="IalB"/>
    <property type="match status" value="1"/>
</dbReference>
<feature type="region of interest" description="Disordered" evidence="1">
    <location>
        <begin position="91"/>
        <end position="141"/>
    </location>
</feature>
<dbReference type="Gene3D" id="2.60.40.1880">
    <property type="entry name" value="Invasion associated locus B (IalB) protein"/>
    <property type="match status" value="1"/>
</dbReference>
<dbReference type="AlphaFoldDB" id="A0A549T7S5"/>
<dbReference type="EMBL" id="VJMG01000037">
    <property type="protein sequence ID" value="TRL37921.1"/>
    <property type="molecule type" value="Genomic_DNA"/>
</dbReference>
<comment type="caution">
    <text evidence="2">The sequence shown here is derived from an EMBL/GenBank/DDBJ whole genome shotgun (WGS) entry which is preliminary data.</text>
</comment>
<evidence type="ECO:0000313" key="3">
    <source>
        <dbReference type="Proteomes" id="UP000316801"/>
    </source>
</evidence>